<sequence length="76" mass="8928">MADRTSIAIRSSYSRNNQILHTLFCESKDIKFSSTFSVHKRQYDFKANNAFRKLATMRLDAFLQEPMMSNNLITYI</sequence>
<protein>
    <submittedName>
        <fullName evidence="1">Uncharacterized protein</fullName>
    </submittedName>
</protein>
<dbReference type="EMBL" id="JJMU01000070">
    <property type="protein sequence ID" value="KGE12443.1"/>
    <property type="molecule type" value="Genomic_DNA"/>
</dbReference>
<evidence type="ECO:0000313" key="1">
    <source>
        <dbReference type="EMBL" id="KGE12443.1"/>
    </source>
</evidence>
<organism evidence="1 2">
    <name type="scientific">Sphingobacterium deserti</name>
    <dbReference type="NCBI Taxonomy" id="1229276"/>
    <lineage>
        <taxon>Bacteria</taxon>
        <taxon>Pseudomonadati</taxon>
        <taxon>Bacteroidota</taxon>
        <taxon>Sphingobacteriia</taxon>
        <taxon>Sphingobacteriales</taxon>
        <taxon>Sphingobacteriaceae</taxon>
        <taxon>Sphingobacterium</taxon>
    </lineage>
</organism>
<name>A0A0B8T195_9SPHI</name>
<accession>A0A0B8T195</accession>
<dbReference type="PATRIC" id="fig|1229276.3.peg.3955"/>
<reference evidence="2" key="1">
    <citation type="submission" date="2014-04" db="EMBL/GenBank/DDBJ databases">
        <title>Whole-Genome optical mapping and complete genome sequence of Sphingobacterium deserti sp. nov., a new spaces isolated from desert in the west of China.</title>
        <authorList>
            <person name="Teng C."/>
            <person name="Zhou Z."/>
            <person name="Li X."/>
            <person name="Chen M."/>
            <person name="Lin M."/>
            <person name="Wang L."/>
            <person name="Su S."/>
            <person name="Zhang C."/>
            <person name="Zhang W."/>
        </authorList>
    </citation>
    <scope>NUCLEOTIDE SEQUENCE [LARGE SCALE GENOMIC DNA]</scope>
    <source>
        <strain evidence="2">ACCC05744</strain>
    </source>
</reference>
<reference evidence="1 2" key="2">
    <citation type="journal article" date="2015" name="PLoS ONE">
        <title>Whole-Genome Optical Mapping and Finished Genome Sequence of Sphingobacterium deserti sp. nov., a New Species Isolated from the Western Desert of China.</title>
        <authorList>
            <person name="Teng C."/>
            <person name="Zhou Z."/>
            <person name="Molnar I."/>
            <person name="Li X."/>
            <person name="Tang R."/>
            <person name="Chen M."/>
            <person name="Wang L."/>
            <person name="Su S."/>
            <person name="Zhang W."/>
            <person name="Lin M."/>
        </authorList>
    </citation>
    <scope>NUCLEOTIDE SEQUENCE [LARGE SCALE GENOMIC DNA]</scope>
    <source>
        <strain evidence="2">ACCC05744</strain>
    </source>
</reference>
<dbReference type="Proteomes" id="UP000031802">
    <property type="component" value="Unassembled WGS sequence"/>
</dbReference>
<keyword evidence="2" id="KW-1185">Reference proteome</keyword>
<dbReference type="AlphaFoldDB" id="A0A0B8T195"/>
<gene>
    <name evidence="1" type="ORF">DI53_3821</name>
</gene>
<proteinExistence type="predicted"/>
<dbReference type="STRING" id="1229276.DI53_3821"/>
<comment type="caution">
    <text evidence="1">The sequence shown here is derived from an EMBL/GenBank/DDBJ whole genome shotgun (WGS) entry which is preliminary data.</text>
</comment>
<evidence type="ECO:0000313" key="2">
    <source>
        <dbReference type="Proteomes" id="UP000031802"/>
    </source>
</evidence>